<dbReference type="UniPathway" id="UPA00557">
    <property type="reaction ID" value="UER00614"/>
</dbReference>
<keyword evidence="8" id="KW-1003">Cell membrane</keyword>
<comment type="caution">
    <text evidence="20">The sequence shown here is derived from an EMBL/GenBank/DDBJ whole genome shotgun (WGS) entry which is preliminary data.</text>
</comment>
<evidence type="ECO:0000256" key="7">
    <source>
        <dbReference type="ARBA" id="ARBA00019373"/>
    </source>
</evidence>
<dbReference type="InterPro" id="IPR000374">
    <property type="entry name" value="PC_trans"/>
</dbReference>
<feature type="transmembrane region" description="Helical" evidence="19">
    <location>
        <begin position="49"/>
        <end position="67"/>
    </location>
</feature>
<evidence type="ECO:0000256" key="14">
    <source>
        <dbReference type="ARBA" id="ARBA00023098"/>
    </source>
</evidence>
<evidence type="ECO:0000256" key="10">
    <source>
        <dbReference type="ARBA" id="ARBA00022679"/>
    </source>
</evidence>
<evidence type="ECO:0000256" key="5">
    <source>
        <dbReference type="ARBA" id="ARBA00010185"/>
    </source>
</evidence>
<evidence type="ECO:0000313" key="21">
    <source>
        <dbReference type="Proteomes" id="UP000070352"/>
    </source>
</evidence>
<feature type="transmembrane region" description="Helical" evidence="19">
    <location>
        <begin position="79"/>
        <end position="97"/>
    </location>
</feature>
<keyword evidence="11 18" id="KW-0812">Transmembrane</keyword>
<evidence type="ECO:0000256" key="16">
    <source>
        <dbReference type="ARBA" id="ARBA00023209"/>
    </source>
</evidence>
<dbReference type="OrthoDB" id="9799199at2"/>
<comment type="catalytic activity">
    <reaction evidence="1 18">
        <text>a 1,2-diacyl-sn-glycero-3-phosphate + CTP + H(+) = a CDP-1,2-diacyl-sn-glycerol + diphosphate</text>
        <dbReference type="Rhea" id="RHEA:16229"/>
        <dbReference type="ChEBI" id="CHEBI:15378"/>
        <dbReference type="ChEBI" id="CHEBI:33019"/>
        <dbReference type="ChEBI" id="CHEBI:37563"/>
        <dbReference type="ChEBI" id="CHEBI:58332"/>
        <dbReference type="ChEBI" id="CHEBI:58608"/>
        <dbReference type="EC" id="2.7.7.41"/>
    </reaction>
</comment>
<comment type="similarity">
    <text evidence="5 18">Belongs to the CDS family.</text>
</comment>
<evidence type="ECO:0000256" key="12">
    <source>
        <dbReference type="ARBA" id="ARBA00022695"/>
    </source>
</evidence>
<evidence type="ECO:0000256" key="18">
    <source>
        <dbReference type="RuleBase" id="RU003938"/>
    </source>
</evidence>
<evidence type="ECO:0000256" key="9">
    <source>
        <dbReference type="ARBA" id="ARBA00022516"/>
    </source>
</evidence>
<evidence type="ECO:0000256" key="3">
    <source>
        <dbReference type="ARBA" id="ARBA00005119"/>
    </source>
</evidence>
<evidence type="ECO:0000256" key="2">
    <source>
        <dbReference type="ARBA" id="ARBA00004651"/>
    </source>
</evidence>
<dbReference type="AlphaFoldDB" id="A0A135L310"/>
<dbReference type="EMBL" id="LSKU01000001">
    <property type="protein sequence ID" value="KXG43418.1"/>
    <property type="molecule type" value="Genomic_DNA"/>
</dbReference>
<dbReference type="PROSITE" id="PS01315">
    <property type="entry name" value="CDS"/>
    <property type="match status" value="1"/>
</dbReference>
<dbReference type="GO" id="GO:0016024">
    <property type="term" value="P:CDP-diacylglycerol biosynthetic process"/>
    <property type="evidence" value="ECO:0007669"/>
    <property type="project" value="UniProtKB-UniPathway"/>
</dbReference>
<dbReference type="RefSeq" id="WP_068723902.1">
    <property type="nucleotide sequence ID" value="NZ_LSKU01000001.1"/>
</dbReference>
<keyword evidence="15 19" id="KW-0472">Membrane</keyword>
<evidence type="ECO:0000313" key="20">
    <source>
        <dbReference type="EMBL" id="KXG43418.1"/>
    </source>
</evidence>
<keyword evidence="14" id="KW-0443">Lipid metabolism</keyword>
<keyword evidence="17" id="KW-1208">Phospholipid metabolism</keyword>
<name>A0A135L310_9BACI</name>
<keyword evidence="16" id="KW-0594">Phospholipid biosynthesis</keyword>
<feature type="transmembrane region" description="Helical" evidence="19">
    <location>
        <begin position="137"/>
        <end position="155"/>
    </location>
</feature>
<reference evidence="20 21" key="1">
    <citation type="submission" date="2016-02" db="EMBL/GenBank/DDBJ databases">
        <title>Draft Genome for Tepidibacillus decaturensis nov. sp. Strain Z9, an Anaerobic, Moderately Thermophilic and Heterotrophic Bacterium from Deep Subsurface of the Illinois Basin, USA.</title>
        <authorList>
            <person name="Dong Y."/>
            <person name="Chang J.Y."/>
            <person name="Sanford R."/>
            <person name="Fouke B.W."/>
        </authorList>
    </citation>
    <scope>NUCLEOTIDE SEQUENCE [LARGE SCALE GENOMIC DNA]</scope>
    <source>
        <strain evidence="20 21">Z9</strain>
    </source>
</reference>
<comment type="pathway">
    <text evidence="3 18">Phospholipid metabolism; CDP-diacylglycerol biosynthesis; CDP-diacylglycerol from sn-glycerol 3-phosphate: step 3/3.</text>
</comment>
<evidence type="ECO:0000256" key="6">
    <source>
        <dbReference type="ARBA" id="ARBA00012487"/>
    </source>
</evidence>
<protein>
    <recommendedName>
        <fullName evidence="7 18">Phosphatidate cytidylyltransferase</fullName>
        <ecNumber evidence="6 18">2.7.7.41</ecNumber>
    </recommendedName>
</protein>
<evidence type="ECO:0000256" key="11">
    <source>
        <dbReference type="ARBA" id="ARBA00022692"/>
    </source>
</evidence>
<dbReference type="Pfam" id="PF01148">
    <property type="entry name" value="CTP_transf_1"/>
    <property type="match status" value="1"/>
</dbReference>
<evidence type="ECO:0000256" key="4">
    <source>
        <dbReference type="ARBA" id="ARBA00005189"/>
    </source>
</evidence>
<proteinExistence type="inferred from homology"/>
<comment type="subcellular location">
    <subcellularLocation>
        <location evidence="2">Cell membrane</location>
        <topology evidence="2">Multi-pass membrane protein</topology>
    </subcellularLocation>
</comment>
<organism evidence="20 21">
    <name type="scientific">Tepidibacillus decaturensis</name>
    <dbReference type="NCBI Taxonomy" id="1413211"/>
    <lineage>
        <taxon>Bacteria</taxon>
        <taxon>Bacillati</taxon>
        <taxon>Bacillota</taxon>
        <taxon>Bacilli</taxon>
        <taxon>Bacillales</taxon>
        <taxon>Bacillaceae</taxon>
        <taxon>Tepidibacillus</taxon>
    </lineage>
</organism>
<keyword evidence="13 19" id="KW-1133">Transmembrane helix</keyword>
<keyword evidence="10 18" id="KW-0808">Transferase</keyword>
<keyword evidence="12 18" id="KW-0548">Nucleotidyltransferase</keyword>
<evidence type="ECO:0000256" key="17">
    <source>
        <dbReference type="ARBA" id="ARBA00023264"/>
    </source>
</evidence>
<gene>
    <name evidence="20" type="ORF">U473_04865</name>
</gene>
<dbReference type="PANTHER" id="PTHR46382:SF1">
    <property type="entry name" value="PHOSPHATIDATE CYTIDYLYLTRANSFERASE"/>
    <property type="match status" value="1"/>
</dbReference>
<feature type="transmembrane region" description="Helical" evidence="19">
    <location>
        <begin position="200"/>
        <end position="220"/>
    </location>
</feature>
<dbReference type="GO" id="GO:0005886">
    <property type="term" value="C:plasma membrane"/>
    <property type="evidence" value="ECO:0007669"/>
    <property type="project" value="UniProtKB-SubCell"/>
</dbReference>
<evidence type="ECO:0000256" key="19">
    <source>
        <dbReference type="SAM" id="Phobius"/>
    </source>
</evidence>
<sequence>MKQRILTGLIGGIGFIYLVWLGELPYTILVILLALIGYYEFLRMNQTPVFSWQGLIGLNTVLFIILTQNSLLAGIDRQQLMSLLLVSLFLYLALIVIKKNEINFDQVSYHLFGAMYIGFGFSYMLETRLMEHGFQFSLLVFLATFASDSGAYFTGKYLGKTKLWPEISPKKTIEGSIGGIVFAIIVSLLLNAMFQITEHFMLMIWAGILIAITGQFGDLIESALKRSKGVKDSGSLLPGHGGVLDRFDSLIFVFPILHLLHIL</sequence>
<dbReference type="STRING" id="1413211.U473_04865"/>
<feature type="transmembrane region" description="Helical" evidence="19">
    <location>
        <begin position="109"/>
        <end position="125"/>
    </location>
</feature>
<comment type="pathway">
    <text evidence="4">Lipid metabolism.</text>
</comment>
<evidence type="ECO:0000256" key="8">
    <source>
        <dbReference type="ARBA" id="ARBA00022475"/>
    </source>
</evidence>
<keyword evidence="21" id="KW-1185">Reference proteome</keyword>
<accession>A0A135L310</accession>
<feature type="transmembrane region" description="Helical" evidence="19">
    <location>
        <begin position="176"/>
        <end position="194"/>
    </location>
</feature>
<dbReference type="Proteomes" id="UP000070352">
    <property type="component" value="Unassembled WGS sequence"/>
</dbReference>
<evidence type="ECO:0000256" key="1">
    <source>
        <dbReference type="ARBA" id="ARBA00001698"/>
    </source>
</evidence>
<evidence type="ECO:0000256" key="13">
    <source>
        <dbReference type="ARBA" id="ARBA00022989"/>
    </source>
</evidence>
<dbReference type="GO" id="GO:0004605">
    <property type="term" value="F:phosphatidate cytidylyltransferase activity"/>
    <property type="evidence" value="ECO:0007669"/>
    <property type="project" value="UniProtKB-EC"/>
</dbReference>
<dbReference type="PANTHER" id="PTHR46382">
    <property type="entry name" value="PHOSPHATIDATE CYTIDYLYLTRANSFERASE"/>
    <property type="match status" value="1"/>
</dbReference>
<keyword evidence="9" id="KW-0444">Lipid biosynthesis</keyword>
<dbReference type="EC" id="2.7.7.41" evidence="6 18"/>
<evidence type="ECO:0000256" key="15">
    <source>
        <dbReference type="ARBA" id="ARBA00023136"/>
    </source>
</evidence>